<keyword evidence="2" id="KW-1185">Reference proteome</keyword>
<protein>
    <submittedName>
        <fullName evidence="1">Uncharacterized protein</fullName>
    </submittedName>
</protein>
<evidence type="ECO:0000313" key="1">
    <source>
        <dbReference type="EMBL" id="CBT75250.1"/>
    </source>
</evidence>
<dbReference type="Proteomes" id="UP000006878">
    <property type="component" value="Chromosome"/>
</dbReference>
<organism evidence="1 2">
    <name type="scientific">Glutamicibacter arilaitensis (strain DSM 16368 / CIP 108037 / IAM 15318 / JCM 13566 / NCIMB 14258 / Re117)</name>
    <name type="common">Arthrobacter arilaitensis</name>
    <dbReference type="NCBI Taxonomy" id="861360"/>
    <lineage>
        <taxon>Bacteria</taxon>
        <taxon>Bacillati</taxon>
        <taxon>Actinomycetota</taxon>
        <taxon>Actinomycetes</taxon>
        <taxon>Micrococcales</taxon>
        <taxon>Micrococcaceae</taxon>
        <taxon>Glutamicibacter</taxon>
    </lineage>
</organism>
<gene>
    <name evidence="1" type="ordered locus">AARI_10330</name>
</gene>
<proteinExistence type="predicted"/>
<reference evidence="2" key="1">
    <citation type="journal article" date="2010" name="PLoS ONE">
        <title>The Arthrobacter arilaitensis Re117 genome sequence reveals its genetic adaptation to the surface of cheese.</title>
        <authorList>
            <person name="Monnet C."/>
            <person name="Loux V."/>
            <person name="Gibrat J.F."/>
            <person name="Spinnler E."/>
            <person name="Barbe V."/>
            <person name="Vacherie B."/>
            <person name="Gavory F."/>
            <person name="Gourbeyre E."/>
            <person name="Siguier P."/>
            <person name="Chandler M."/>
            <person name="Elleuch R."/>
            <person name="Irlinger F."/>
            <person name="Vallaeys T."/>
        </authorList>
    </citation>
    <scope>NUCLEOTIDE SEQUENCE</scope>
    <source>
        <strain evidence="2">DSM 16368 / CIP 108037 / IAM 15318 / JCM 13566 / Re117</strain>
    </source>
</reference>
<dbReference type="EMBL" id="FQ311875">
    <property type="protein sequence ID" value="CBT75250.1"/>
    <property type="molecule type" value="Genomic_DNA"/>
</dbReference>
<reference evidence="2" key="2">
    <citation type="submission" date="2010-07" db="EMBL/GenBank/DDBJ databases">
        <title>Complete genome sequence of Arthrobacter arilaitensis (strain DSM 16368 / CIP 108037 / JCM 13566 / Re117).</title>
        <authorList>
            <person name="Genoscope."/>
        </authorList>
    </citation>
    <scope>NUCLEOTIDE SEQUENCE [LARGE SCALE GENOMIC DNA]</scope>
    <source>
        <strain evidence="2">DSM 16368 / CIP 108037 / IAM 15318 / JCM 13566 / Re117</strain>
    </source>
</reference>
<sequence length="43" mass="5055">MIFISAKCLTKIKNVTRGKKGCRWRYHPNKRNTSVHLFYGIST</sequence>
<evidence type="ECO:0000313" key="2">
    <source>
        <dbReference type="Proteomes" id="UP000006878"/>
    </source>
</evidence>
<name>A0ABM9PVC3_GLUAR</name>
<accession>A0ABM9PVC3</accession>